<dbReference type="EMBL" id="AB172632">
    <property type="protein sequence ID" value="BAE89694.1"/>
    <property type="molecule type" value="mRNA"/>
</dbReference>
<reference evidence="1" key="1">
    <citation type="journal article" date="2007" name="PLoS Biol.">
        <title>Rate of evolution in brain-expressed genes in humans and other primates.</title>
        <authorList>
            <person name="Wang H.-Y."/>
            <person name="Chien H.-C."/>
            <person name="Osada N."/>
            <person name="Hashimoto K."/>
            <person name="Sugano S."/>
            <person name="Gojobori T."/>
            <person name="Chou C.-K."/>
            <person name="Tsai S.-F."/>
            <person name="Wu C.-I."/>
            <person name="Shen C.-K.J."/>
        </authorList>
    </citation>
    <scope>NUCLEOTIDE SEQUENCE</scope>
</reference>
<organism evidence="1">
    <name type="scientific">Macaca fascicularis</name>
    <name type="common">Crab-eating macaque</name>
    <name type="synonym">Cynomolgus monkey</name>
    <dbReference type="NCBI Taxonomy" id="9541"/>
    <lineage>
        <taxon>Eukaryota</taxon>
        <taxon>Metazoa</taxon>
        <taxon>Chordata</taxon>
        <taxon>Craniata</taxon>
        <taxon>Vertebrata</taxon>
        <taxon>Euteleostomi</taxon>
        <taxon>Mammalia</taxon>
        <taxon>Eutheria</taxon>
        <taxon>Euarchontoglires</taxon>
        <taxon>Primates</taxon>
        <taxon>Haplorrhini</taxon>
        <taxon>Catarrhini</taxon>
        <taxon>Cercopithecidae</taxon>
        <taxon>Cercopithecinae</taxon>
        <taxon>Macaca</taxon>
    </lineage>
</organism>
<protein>
    <submittedName>
        <fullName evidence="1">Macaca fascicularis brain cDNA, clone: QflA-19006</fullName>
    </submittedName>
</protein>
<proteinExistence type="evidence at transcript level"/>
<sequence>MLHKLYYFLLCAVCMSKPSENKFYL</sequence>
<accession>I7GCD2</accession>
<evidence type="ECO:0000313" key="1">
    <source>
        <dbReference type="EMBL" id="BAE89694.1"/>
    </source>
</evidence>
<dbReference type="AlphaFoldDB" id="I7GCD2"/>
<name>I7GCD2_MACFA</name>